<dbReference type="EMBL" id="BNAF01000007">
    <property type="protein sequence ID" value="GHE37080.1"/>
    <property type="molecule type" value="Genomic_DNA"/>
</dbReference>
<keyword evidence="2" id="KW-1185">Reference proteome</keyword>
<gene>
    <name evidence="1" type="ORF">GCM10017764_20370</name>
</gene>
<evidence type="ECO:0000313" key="1">
    <source>
        <dbReference type="EMBL" id="GHE37080.1"/>
    </source>
</evidence>
<organism evidence="1 2">
    <name type="scientific">Sphingobacterium griseoflavum</name>
    <dbReference type="NCBI Taxonomy" id="1474952"/>
    <lineage>
        <taxon>Bacteria</taxon>
        <taxon>Pseudomonadati</taxon>
        <taxon>Bacteroidota</taxon>
        <taxon>Sphingobacteriia</taxon>
        <taxon>Sphingobacteriales</taxon>
        <taxon>Sphingobacteriaceae</taxon>
        <taxon>Sphingobacterium</taxon>
    </lineage>
</organism>
<dbReference type="RefSeq" id="WP_189626561.1">
    <property type="nucleotide sequence ID" value="NZ_BNAF01000007.1"/>
</dbReference>
<proteinExistence type="predicted"/>
<sequence length="120" mass="13572">MNGIIINYKGQEINISTAFLSTIFLYQDYGTYFVEVGGTERNPDGTGMSYKWLDTKIALGETIEVNIVGNENKTLSSTVTEKAELPESVTLLEENNEEFHSRLLDKFYKLQNILIKKGLL</sequence>
<accession>A0ABQ3HW00</accession>
<dbReference type="Proteomes" id="UP000620550">
    <property type="component" value="Unassembled WGS sequence"/>
</dbReference>
<evidence type="ECO:0000313" key="2">
    <source>
        <dbReference type="Proteomes" id="UP000620550"/>
    </source>
</evidence>
<reference evidence="2" key="1">
    <citation type="journal article" date="2019" name="Int. J. Syst. Evol. Microbiol.">
        <title>The Global Catalogue of Microorganisms (GCM) 10K type strain sequencing project: providing services to taxonomists for standard genome sequencing and annotation.</title>
        <authorList>
            <consortium name="The Broad Institute Genomics Platform"/>
            <consortium name="The Broad Institute Genome Sequencing Center for Infectious Disease"/>
            <person name="Wu L."/>
            <person name="Ma J."/>
        </authorList>
    </citation>
    <scope>NUCLEOTIDE SEQUENCE [LARGE SCALE GENOMIC DNA]</scope>
    <source>
        <strain evidence="2">CGMCC 1.12966</strain>
    </source>
</reference>
<comment type="caution">
    <text evidence="1">The sequence shown here is derived from an EMBL/GenBank/DDBJ whole genome shotgun (WGS) entry which is preliminary data.</text>
</comment>
<name>A0ABQ3HW00_9SPHI</name>
<protein>
    <submittedName>
        <fullName evidence="1">Uncharacterized protein</fullName>
    </submittedName>
</protein>